<reference evidence="1 2" key="1">
    <citation type="submission" date="2017-09" db="EMBL/GenBank/DDBJ databases">
        <title>Depth-based differentiation of microbial function through sediment-hosted aquifers and enrichment of novel symbionts in the deep terrestrial subsurface.</title>
        <authorList>
            <person name="Probst A.J."/>
            <person name="Ladd B."/>
            <person name="Jarett J.K."/>
            <person name="Geller-Mcgrath D.E."/>
            <person name="Sieber C.M."/>
            <person name="Emerson J.B."/>
            <person name="Anantharaman K."/>
            <person name="Thomas B.C."/>
            <person name="Malmstrom R."/>
            <person name="Stieglmeier M."/>
            <person name="Klingl A."/>
            <person name="Woyke T."/>
            <person name="Ryan C.M."/>
            <person name="Banfield J.F."/>
        </authorList>
    </citation>
    <scope>NUCLEOTIDE SEQUENCE [LARGE SCALE GENOMIC DNA]</scope>
    <source>
        <strain evidence="1">CG23_combo_of_CG06-09_8_20_14_all_39_25</strain>
    </source>
</reference>
<gene>
    <name evidence="1" type="ORF">COX38_01695</name>
</gene>
<dbReference type="EMBL" id="PCRN01000064">
    <property type="protein sequence ID" value="PIP22241.1"/>
    <property type="molecule type" value="Genomic_DNA"/>
</dbReference>
<proteinExistence type="predicted"/>
<protein>
    <submittedName>
        <fullName evidence="1">Uncharacterized protein</fullName>
    </submittedName>
</protein>
<comment type="caution">
    <text evidence="1">The sequence shown here is derived from an EMBL/GenBank/DDBJ whole genome shotgun (WGS) entry which is preliminary data.</text>
</comment>
<accession>A0A2G9YUS8</accession>
<evidence type="ECO:0000313" key="2">
    <source>
        <dbReference type="Proteomes" id="UP000229054"/>
    </source>
</evidence>
<dbReference type="Gene3D" id="3.40.50.1000">
    <property type="entry name" value="HAD superfamily/HAD-like"/>
    <property type="match status" value="1"/>
</dbReference>
<sequence>MKILIFTEGTIIISSSKEKPRDYASYFPVKDAVNKIINWKNQGHEISYITSRKKREEIEIIKNILKKYNFPEGVLHYRERGEEYKDVVAGVKPDILIEDNCESIGAEEIIAPKLDPALKITCIIIPEFGGIDHLPDVL</sequence>
<dbReference type="InterPro" id="IPR023214">
    <property type="entry name" value="HAD_sf"/>
</dbReference>
<name>A0A2G9YUS8_9BACT</name>
<evidence type="ECO:0000313" key="1">
    <source>
        <dbReference type="EMBL" id="PIP22241.1"/>
    </source>
</evidence>
<dbReference type="Proteomes" id="UP000229054">
    <property type="component" value="Unassembled WGS sequence"/>
</dbReference>
<dbReference type="AlphaFoldDB" id="A0A2G9YUS8"/>
<organism evidence="1 2">
    <name type="scientific">Candidatus Nealsonbacteria bacterium CG23_combo_of_CG06-09_8_20_14_all_39_25</name>
    <dbReference type="NCBI Taxonomy" id="1974723"/>
    <lineage>
        <taxon>Bacteria</taxon>
        <taxon>Candidatus Nealsoniibacteriota</taxon>
    </lineage>
</organism>